<accession>A0A1G7QA46</accession>
<keyword evidence="1" id="KW-0238">DNA-binding</keyword>
<name>A0A1G7QA46_9BRAD</name>
<dbReference type="Gene3D" id="2.40.50.140">
    <property type="entry name" value="Nucleic acid-binding proteins"/>
    <property type="match status" value="1"/>
</dbReference>
<protein>
    <submittedName>
        <fullName evidence="1">Single-strand DNA-binding protein</fullName>
    </submittedName>
</protein>
<dbReference type="AlphaFoldDB" id="A0A1G7QA46"/>
<dbReference type="Proteomes" id="UP000199245">
    <property type="component" value="Unassembled WGS sequence"/>
</dbReference>
<dbReference type="GO" id="GO:0003677">
    <property type="term" value="F:DNA binding"/>
    <property type="evidence" value="ECO:0007669"/>
    <property type="project" value="UniProtKB-KW"/>
</dbReference>
<reference evidence="1 2" key="1">
    <citation type="submission" date="2016-10" db="EMBL/GenBank/DDBJ databases">
        <authorList>
            <person name="de Groot N.N."/>
        </authorList>
    </citation>
    <scope>NUCLEOTIDE SEQUENCE [LARGE SCALE GENOMIC DNA]</scope>
    <source>
        <strain evidence="1 2">R5</strain>
    </source>
</reference>
<gene>
    <name evidence="1" type="ORF">SAMN05216337_109316</name>
</gene>
<dbReference type="InterPro" id="IPR012340">
    <property type="entry name" value="NA-bd_OB-fold"/>
</dbReference>
<dbReference type="EMBL" id="FMZW01000093">
    <property type="protein sequence ID" value="SDF95325.1"/>
    <property type="molecule type" value="Genomic_DNA"/>
</dbReference>
<organism evidence="1 2">
    <name type="scientific">Bradyrhizobium brasilense</name>
    <dbReference type="NCBI Taxonomy" id="1419277"/>
    <lineage>
        <taxon>Bacteria</taxon>
        <taxon>Pseudomonadati</taxon>
        <taxon>Pseudomonadota</taxon>
        <taxon>Alphaproteobacteria</taxon>
        <taxon>Hyphomicrobiales</taxon>
        <taxon>Nitrobacteraceae</taxon>
        <taxon>Bradyrhizobium</taxon>
    </lineage>
</organism>
<evidence type="ECO:0000313" key="2">
    <source>
        <dbReference type="Proteomes" id="UP000199245"/>
    </source>
</evidence>
<sequence>MTQLCEVNQIGRVGKVKEVGQNLMISVASDASYKKDGEWVDRANWVEHTIFARQDGMLKWARETLKPGDLLFVRSTPSQSSWEKDGEKHYGVTFAVNELRLEVARADLKGADQDDKPASRKKAR</sequence>
<proteinExistence type="predicted"/>
<dbReference type="SUPFAM" id="SSF50249">
    <property type="entry name" value="Nucleic acid-binding proteins"/>
    <property type="match status" value="1"/>
</dbReference>
<dbReference type="RefSeq" id="WP_092090539.1">
    <property type="nucleotide sequence ID" value="NZ_FMZW01000093.1"/>
</dbReference>
<evidence type="ECO:0000313" key="1">
    <source>
        <dbReference type="EMBL" id="SDF95325.1"/>
    </source>
</evidence>